<comment type="caution">
    <text evidence="2">The sequence shown here is derived from an EMBL/GenBank/DDBJ whole genome shotgun (WGS) entry which is preliminary data.</text>
</comment>
<organism evidence="2 3">
    <name type="scientific">Brachionus plicatilis</name>
    <name type="common">Marine rotifer</name>
    <name type="synonym">Brachionus muelleri</name>
    <dbReference type="NCBI Taxonomy" id="10195"/>
    <lineage>
        <taxon>Eukaryota</taxon>
        <taxon>Metazoa</taxon>
        <taxon>Spiralia</taxon>
        <taxon>Gnathifera</taxon>
        <taxon>Rotifera</taxon>
        <taxon>Eurotatoria</taxon>
        <taxon>Monogononta</taxon>
        <taxon>Pseudotrocha</taxon>
        <taxon>Ploima</taxon>
        <taxon>Brachionidae</taxon>
        <taxon>Brachionus</taxon>
    </lineage>
</organism>
<sequence>MLSILLIKKNYVFLFIFKYGVTSTTSLKMLADERIWLILFVVNELVCPSLNYLFAYINKLFKISLPQVSHNLQTLSSNLVRLEVSSRDVKSSSKMAFSSGALIRSEA</sequence>
<dbReference type="Proteomes" id="UP000276133">
    <property type="component" value="Unassembled WGS sequence"/>
</dbReference>
<keyword evidence="1" id="KW-1133">Transmembrane helix</keyword>
<keyword evidence="1" id="KW-0472">Membrane</keyword>
<proteinExistence type="predicted"/>
<gene>
    <name evidence="2" type="ORF">BpHYR1_044619</name>
</gene>
<dbReference type="EMBL" id="REGN01002543">
    <property type="protein sequence ID" value="RNA27430.1"/>
    <property type="molecule type" value="Genomic_DNA"/>
</dbReference>
<feature type="transmembrane region" description="Helical" evidence="1">
    <location>
        <begin position="36"/>
        <end position="57"/>
    </location>
</feature>
<evidence type="ECO:0000313" key="3">
    <source>
        <dbReference type="Proteomes" id="UP000276133"/>
    </source>
</evidence>
<accession>A0A3M7RVE7</accession>
<keyword evidence="1" id="KW-0812">Transmembrane</keyword>
<evidence type="ECO:0000256" key="1">
    <source>
        <dbReference type="SAM" id="Phobius"/>
    </source>
</evidence>
<reference evidence="2 3" key="1">
    <citation type="journal article" date="2018" name="Sci. Rep.">
        <title>Genomic signatures of local adaptation to the degree of environmental predictability in rotifers.</title>
        <authorList>
            <person name="Franch-Gras L."/>
            <person name="Hahn C."/>
            <person name="Garcia-Roger E.M."/>
            <person name="Carmona M.J."/>
            <person name="Serra M."/>
            <person name="Gomez A."/>
        </authorList>
    </citation>
    <scope>NUCLEOTIDE SEQUENCE [LARGE SCALE GENOMIC DNA]</scope>
    <source>
        <strain evidence="2">HYR1</strain>
    </source>
</reference>
<dbReference type="AlphaFoldDB" id="A0A3M7RVE7"/>
<name>A0A3M7RVE7_BRAPC</name>
<protein>
    <submittedName>
        <fullName evidence="2">Uncharacterized protein</fullName>
    </submittedName>
</protein>
<evidence type="ECO:0000313" key="2">
    <source>
        <dbReference type="EMBL" id="RNA27430.1"/>
    </source>
</evidence>
<keyword evidence="3" id="KW-1185">Reference proteome</keyword>